<keyword evidence="4 9" id="KW-0812">Transmembrane</keyword>
<keyword evidence="6 9" id="KW-1133">Transmembrane helix</keyword>
<dbReference type="AlphaFoldDB" id="A0A9Q1DDL6"/>
<protein>
    <recommendedName>
        <fullName evidence="9">XK-related protein</fullName>
    </recommendedName>
</protein>
<evidence type="ECO:0000256" key="6">
    <source>
        <dbReference type="ARBA" id="ARBA00022989"/>
    </source>
</evidence>
<dbReference type="InterPro" id="IPR018629">
    <property type="entry name" value="XK-rel"/>
</dbReference>
<feature type="transmembrane region" description="Helical" evidence="9">
    <location>
        <begin position="12"/>
        <end position="33"/>
    </location>
</feature>
<accession>A0A9Q1DDL6</accession>
<feature type="transmembrane region" description="Helical" evidence="9">
    <location>
        <begin position="170"/>
        <end position="189"/>
    </location>
</feature>
<evidence type="ECO:0000256" key="7">
    <source>
        <dbReference type="ARBA" id="ARBA00023136"/>
    </source>
</evidence>
<evidence type="ECO:0000256" key="5">
    <source>
        <dbReference type="ARBA" id="ARBA00022703"/>
    </source>
</evidence>
<feature type="region of interest" description="Disordered" evidence="10">
    <location>
        <begin position="397"/>
        <end position="420"/>
    </location>
</feature>
<evidence type="ECO:0000256" key="4">
    <source>
        <dbReference type="ARBA" id="ARBA00022692"/>
    </source>
</evidence>
<evidence type="ECO:0000256" key="9">
    <source>
        <dbReference type="RuleBase" id="RU910716"/>
    </source>
</evidence>
<feature type="transmembrane region" description="Helical" evidence="9">
    <location>
        <begin position="296"/>
        <end position="316"/>
    </location>
</feature>
<keyword evidence="3" id="KW-1003">Cell membrane</keyword>
<dbReference type="Pfam" id="PF09815">
    <property type="entry name" value="XK-related"/>
    <property type="match status" value="1"/>
</dbReference>
<dbReference type="PANTHER" id="PTHR16024">
    <property type="entry name" value="XK-RELATED PROTEIN"/>
    <property type="match status" value="1"/>
</dbReference>
<feature type="transmembrane region" description="Helical" evidence="9">
    <location>
        <begin position="45"/>
        <end position="69"/>
    </location>
</feature>
<gene>
    <name evidence="11" type="ORF">COCON_G00128930</name>
</gene>
<evidence type="ECO:0000256" key="1">
    <source>
        <dbReference type="ARBA" id="ARBA00004651"/>
    </source>
</evidence>
<evidence type="ECO:0000256" key="2">
    <source>
        <dbReference type="ARBA" id="ARBA00008789"/>
    </source>
</evidence>
<feature type="transmembrane region" description="Helical" evidence="9">
    <location>
        <begin position="210"/>
        <end position="231"/>
    </location>
</feature>
<keyword evidence="12" id="KW-1185">Reference proteome</keyword>
<comment type="catalytic activity">
    <reaction evidence="8">
        <text>a 1,2-diacyl-sn-glycero-3-phospho-L-serine(in) = a 1,2-diacyl-sn-glycero-3-phospho-L-serine(out)</text>
        <dbReference type="Rhea" id="RHEA:38663"/>
        <dbReference type="ChEBI" id="CHEBI:57262"/>
    </reaction>
</comment>
<feature type="transmembrane region" description="Helical" evidence="9">
    <location>
        <begin position="237"/>
        <end position="254"/>
    </location>
</feature>
<dbReference type="GO" id="GO:0005886">
    <property type="term" value="C:plasma membrane"/>
    <property type="evidence" value="ECO:0007669"/>
    <property type="project" value="UniProtKB-SubCell"/>
</dbReference>
<reference evidence="11" key="1">
    <citation type="journal article" date="2023" name="Science">
        <title>Genome structures resolve the early diversification of teleost fishes.</title>
        <authorList>
            <person name="Parey E."/>
            <person name="Louis A."/>
            <person name="Montfort J."/>
            <person name="Bouchez O."/>
            <person name="Roques C."/>
            <person name="Iampietro C."/>
            <person name="Lluch J."/>
            <person name="Castinel A."/>
            <person name="Donnadieu C."/>
            <person name="Desvignes T."/>
            <person name="Floi Bucao C."/>
            <person name="Jouanno E."/>
            <person name="Wen M."/>
            <person name="Mejri S."/>
            <person name="Dirks R."/>
            <person name="Jansen H."/>
            <person name="Henkel C."/>
            <person name="Chen W.J."/>
            <person name="Zahm M."/>
            <person name="Cabau C."/>
            <person name="Klopp C."/>
            <person name="Thompson A.W."/>
            <person name="Robinson-Rechavi M."/>
            <person name="Braasch I."/>
            <person name="Lecointre G."/>
            <person name="Bobe J."/>
            <person name="Postlethwait J.H."/>
            <person name="Berthelot C."/>
            <person name="Roest Crollius H."/>
            <person name="Guiguen Y."/>
        </authorList>
    </citation>
    <scope>NUCLEOTIDE SEQUENCE</scope>
    <source>
        <strain evidence="11">Concon-B</strain>
    </source>
</reference>
<dbReference type="PANTHER" id="PTHR16024:SF8">
    <property type="entry name" value="XK-RELATED PROTEIN 8"/>
    <property type="match status" value="1"/>
</dbReference>
<name>A0A9Q1DDL6_CONCO</name>
<dbReference type="EMBL" id="JAFJMO010000009">
    <property type="protein sequence ID" value="KAJ8267721.1"/>
    <property type="molecule type" value="Genomic_DNA"/>
</dbReference>
<evidence type="ECO:0000313" key="11">
    <source>
        <dbReference type="EMBL" id="KAJ8267721.1"/>
    </source>
</evidence>
<organism evidence="11 12">
    <name type="scientific">Conger conger</name>
    <name type="common">Conger eel</name>
    <name type="synonym">Muraena conger</name>
    <dbReference type="NCBI Taxonomy" id="82655"/>
    <lineage>
        <taxon>Eukaryota</taxon>
        <taxon>Metazoa</taxon>
        <taxon>Chordata</taxon>
        <taxon>Craniata</taxon>
        <taxon>Vertebrata</taxon>
        <taxon>Euteleostomi</taxon>
        <taxon>Actinopterygii</taxon>
        <taxon>Neopterygii</taxon>
        <taxon>Teleostei</taxon>
        <taxon>Anguilliformes</taxon>
        <taxon>Congridae</taxon>
        <taxon>Conger</taxon>
    </lineage>
</organism>
<evidence type="ECO:0000256" key="10">
    <source>
        <dbReference type="SAM" id="MobiDB-lite"/>
    </source>
</evidence>
<evidence type="ECO:0000256" key="3">
    <source>
        <dbReference type="ARBA" id="ARBA00022475"/>
    </source>
</evidence>
<keyword evidence="7 9" id="KW-0472">Membrane</keyword>
<dbReference type="GO" id="GO:0043652">
    <property type="term" value="P:engulfment of apoptotic cell"/>
    <property type="evidence" value="ECO:0007669"/>
    <property type="project" value="TreeGrafter"/>
</dbReference>
<dbReference type="Proteomes" id="UP001152803">
    <property type="component" value="Unassembled WGS sequence"/>
</dbReference>
<proteinExistence type="inferred from homology"/>
<evidence type="ECO:0000256" key="8">
    <source>
        <dbReference type="ARBA" id="ARBA00024479"/>
    </source>
</evidence>
<dbReference type="GO" id="GO:0070782">
    <property type="term" value="P:phosphatidylserine exposure on apoptotic cell surface"/>
    <property type="evidence" value="ECO:0007669"/>
    <property type="project" value="TreeGrafter"/>
</dbReference>
<comment type="caution">
    <text evidence="11">The sequence shown here is derived from an EMBL/GenBank/DDBJ whole genome shotgun (WGS) entry which is preliminary data.</text>
</comment>
<comment type="subcellular location">
    <subcellularLocation>
        <location evidence="1">Cell membrane</location>
        <topology evidence="1">Multi-pass membrane protein</topology>
    </subcellularLocation>
    <subcellularLocation>
        <location evidence="9">Membrane</location>
        <topology evidence="9">Multi-pass membrane protein</topology>
    </subcellularLocation>
</comment>
<comment type="similarity">
    <text evidence="2 9">Belongs to the XK family.</text>
</comment>
<dbReference type="InterPro" id="IPR050895">
    <property type="entry name" value="XK-related_scramblase"/>
</dbReference>
<dbReference type="OrthoDB" id="6136301at2759"/>
<feature type="compositionally biased region" description="Polar residues" evidence="10">
    <location>
        <begin position="409"/>
        <end position="420"/>
    </location>
</feature>
<feature type="transmembrane region" description="Helical" evidence="9">
    <location>
        <begin position="322"/>
        <end position="343"/>
    </location>
</feature>
<keyword evidence="5" id="KW-0053">Apoptosis</keyword>
<sequence>MECATFSKYSWLDFLFSVIGVCTFIFDFGSDLWVAKEFFLHGNFFWFGVFVGFMVLSSFVVQSFSWFWFNYDRRLVGNQAGTTSENVLLSEEKHFKLCCCLHFLQLGVFYRYASAIRQGFQVWWRGEQSSAYAVYMTHDLSMLRLIETFCESAPQLTLMLYIMLCTNQALPVQCVSVVASTTTVAWMVVDYHRSLRSFLPDKERQGWGSAAVYFLWNLLLIAPRVAALALFASIFPAYVALHFLLLWVALFLWVRRQETSFMDSREGEWLYRATVGLIWYFTWFNVADGSTRDRSAIYHTFMAVDCGILMVTWWMYREPWDTQSYALGLAVAVALSYVAGLLLKGLYYARFHPGLLRPSDQAGEDVPDGLVHYGSFTPEAAPSSRWQNRRMAGHAQHFYAPEPPRPAVRNNSRRQSSSTP</sequence>
<dbReference type="GO" id="GO:1902742">
    <property type="term" value="P:apoptotic process involved in development"/>
    <property type="evidence" value="ECO:0007669"/>
    <property type="project" value="TreeGrafter"/>
</dbReference>
<evidence type="ECO:0000313" key="12">
    <source>
        <dbReference type="Proteomes" id="UP001152803"/>
    </source>
</evidence>